<proteinExistence type="predicted"/>
<evidence type="ECO:0000313" key="2">
    <source>
        <dbReference type="EMBL" id="MPN49079.1"/>
    </source>
</evidence>
<feature type="region of interest" description="Disordered" evidence="1">
    <location>
        <begin position="25"/>
        <end position="70"/>
    </location>
</feature>
<dbReference type="AlphaFoldDB" id="A0A645IF30"/>
<organism evidence="2">
    <name type="scientific">bioreactor metagenome</name>
    <dbReference type="NCBI Taxonomy" id="1076179"/>
    <lineage>
        <taxon>unclassified sequences</taxon>
        <taxon>metagenomes</taxon>
        <taxon>ecological metagenomes</taxon>
    </lineage>
</organism>
<accession>A0A645IF30</accession>
<gene>
    <name evidence="2" type="ORF">SDC9_196692</name>
</gene>
<protein>
    <submittedName>
        <fullName evidence="2">Uncharacterized protein</fullName>
    </submittedName>
</protein>
<sequence length="70" mass="7444">MFYARQMARVDEDVAKQRVEEKLAKLAPVSPSEPLRGALESAASPSPTEENSGGIEAVSDEEPGTKEKAG</sequence>
<dbReference type="EMBL" id="VSSQ01112000">
    <property type="protein sequence ID" value="MPN49079.1"/>
    <property type="molecule type" value="Genomic_DNA"/>
</dbReference>
<evidence type="ECO:0000256" key="1">
    <source>
        <dbReference type="SAM" id="MobiDB-lite"/>
    </source>
</evidence>
<reference evidence="2" key="1">
    <citation type="submission" date="2019-08" db="EMBL/GenBank/DDBJ databases">
        <authorList>
            <person name="Kucharzyk K."/>
            <person name="Murdoch R.W."/>
            <person name="Higgins S."/>
            <person name="Loffler F."/>
        </authorList>
    </citation>
    <scope>NUCLEOTIDE SEQUENCE</scope>
</reference>
<name>A0A645IF30_9ZZZZ</name>
<comment type="caution">
    <text evidence="2">The sequence shown here is derived from an EMBL/GenBank/DDBJ whole genome shotgun (WGS) entry which is preliminary data.</text>
</comment>